<dbReference type="AlphaFoldDB" id="A0A4Q7J4C5"/>
<dbReference type="CDD" id="cd02440">
    <property type="entry name" value="AdoMet_MTases"/>
    <property type="match status" value="1"/>
</dbReference>
<evidence type="ECO:0000256" key="1">
    <source>
        <dbReference type="ARBA" id="ARBA00022603"/>
    </source>
</evidence>
<protein>
    <submittedName>
        <fullName evidence="5">Class I SAM-dependent methyltransferase</fullName>
    </submittedName>
</protein>
<gene>
    <name evidence="5" type="ORF">EWH70_22275</name>
</gene>
<keyword evidence="3" id="KW-0949">S-adenosyl-L-methionine</keyword>
<dbReference type="SUPFAM" id="SSF53335">
    <property type="entry name" value="S-adenosyl-L-methionine-dependent methyltransferases"/>
    <property type="match status" value="1"/>
</dbReference>
<dbReference type="PANTHER" id="PTHR43464:SF19">
    <property type="entry name" value="UBIQUINONE BIOSYNTHESIS O-METHYLTRANSFERASE, MITOCHONDRIAL"/>
    <property type="match status" value="1"/>
</dbReference>
<dbReference type="Pfam" id="PF13649">
    <property type="entry name" value="Methyltransf_25"/>
    <property type="match status" value="1"/>
</dbReference>
<reference evidence="5 6" key="1">
    <citation type="submission" date="2019-02" db="EMBL/GenBank/DDBJ databases">
        <title>Draft genome sequence of Amycolatopsis sp. 8-3EHSu isolated from roots of Suaeda maritima.</title>
        <authorList>
            <person name="Duangmal K."/>
            <person name="Chantavorakit T."/>
        </authorList>
    </citation>
    <scope>NUCLEOTIDE SEQUENCE [LARGE SCALE GENOMIC DNA]</scope>
    <source>
        <strain evidence="5 6">8-3EHSu</strain>
    </source>
</reference>
<dbReference type="EMBL" id="SFCC01000011">
    <property type="protein sequence ID" value="RZQ61869.1"/>
    <property type="molecule type" value="Genomic_DNA"/>
</dbReference>
<keyword evidence="1 5" id="KW-0489">Methyltransferase</keyword>
<keyword evidence="2 5" id="KW-0808">Transferase</keyword>
<dbReference type="GO" id="GO:0008168">
    <property type="term" value="F:methyltransferase activity"/>
    <property type="evidence" value="ECO:0007669"/>
    <property type="project" value="UniProtKB-KW"/>
</dbReference>
<organism evidence="5 6">
    <name type="scientific">Amycolatopsis suaedae</name>
    <dbReference type="NCBI Taxonomy" id="2510978"/>
    <lineage>
        <taxon>Bacteria</taxon>
        <taxon>Bacillati</taxon>
        <taxon>Actinomycetota</taxon>
        <taxon>Actinomycetes</taxon>
        <taxon>Pseudonocardiales</taxon>
        <taxon>Pseudonocardiaceae</taxon>
        <taxon>Amycolatopsis</taxon>
    </lineage>
</organism>
<dbReference type="Proteomes" id="UP000292003">
    <property type="component" value="Unassembled WGS sequence"/>
</dbReference>
<dbReference type="Gene3D" id="3.40.50.150">
    <property type="entry name" value="Vaccinia Virus protein VP39"/>
    <property type="match status" value="1"/>
</dbReference>
<feature type="domain" description="Methyltransferase" evidence="4">
    <location>
        <begin position="50"/>
        <end position="143"/>
    </location>
</feature>
<proteinExistence type="predicted"/>
<dbReference type="GO" id="GO:0032259">
    <property type="term" value="P:methylation"/>
    <property type="evidence" value="ECO:0007669"/>
    <property type="project" value="UniProtKB-KW"/>
</dbReference>
<dbReference type="InterPro" id="IPR041698">
    <property type="entry name" value="Methyltransf_25"/>
</dbReference>
<evidence type="ECO:0000256" key="2">
    <source>
        <dbReference type="ARBA" id="ARBA00022679"/>
    </source>
</evidence>
<dbReference type="PANTHER" id="PTHR43464">
    <property type="entry name" value="METHYLTRANSFERASE"/>
    <property type="match status" value="1"/>
</dbReference>
<evidence type="ECO:0000313" key="6">
    <source>
        <dbReference type="Proteomes" id="UP000292003"/>
    </source>
</evidence>
<sequence>MQEIDFDAVYQGKPPVDGSEAAFEKVPWDIGEPQPVVVALADAGDVRGDVLDVGCGQGDNSIFLATRGFHVTGVDGSTTALEIARQRAARQGARVDFVQADATTLDGIEPQFDTVLDSALYHCLEGDQRSAYSAALHRVTRPGARLHLLCFADVGNEALAIPMAVSQDDLRQHLGRHWDIHEIRAADYTTSLTQEGLAHAMQLMQQVPEVDDPSALRTDEQGRIVGQVWHLRATRIS</sequence>
<evidence type="ECO:0000313" key="5">
    <source>
        <dbReference type="EMBL" id="RZQ61869.1"/>
    </source>
</evidence>
<dbReference type="OrthoDB" id="3825914at2"/>
<accession>A0A4Q7J4C5</accession>
<evidence type="ECO:0000256" key="3">
    <source>
        <dbReference type="ARBA" id="ARBA00022691"/>
    </source>
</evidence>
<comment type="caution">
    <text evidence="5">The sequence shown here is derived from an EMBL/GenBank/DDBJ whole genome shotgun (WGS) entry which is preliminary data.</text>
</comment>
<evidence type="ECO:0000259" key="4">
    <source>
        <dbReference type="Pfam" id="PF13649"/>
    </source>
</evidence>
<dbReference type="InterPro" id="IPR029063">
    <property type="entry name" value="SAM-dependent_MTases_sf"/>
</dbReference>
<name>A0A4Q7J4C5_9PSEU</name>
<keyword evidence="6" id="KW-1185">Reference proteome</keyword>